<reference evidence="1 2" key="1">
    <citation type="submission" date="2018-06" db="EMBL/GenBank/DDBJ databases">
        <authorList>
            <consortium name="Pathogen Informatics"/>
            <person name="Doyle S."/>
        </authorList>
    </citation>
    <scope>NUCLEOTIDE SEQUENCE [LARGE SCALE GENOMIC DNA]</scope>
    <source>
        <strain evidence="1 2">NCTC12239</strain>
    </source>
</reference>
<organism evidence="1 2">
    <name type="scientific">Legionella moravica</name>
    <dbReference type="NCBI Taxonomy" id="39962"/>
    <lineage>
        <taxon>Bacteria</taxon>
        <taxon>Pseudomonadati</taxon>
        <taxon>Pseudomonadota</taxon>
        <taxon>Gammaproteobacteria</taxon>
        <taxon>Legionellales</taxon>
        <taxon>Legionellaceae</taxon>
        <taxon>Legionella</taxon>
    </lineage>
</organism>
<proteinExistence type="predicted"/>
<protein>
    <submittedName>
        <fullName evidence="1">Uncharacterized protein</fullName>
    </submittedName>
</protein>
<evidence type="ECO:0000313" key="1">
    <source>
        <dbReference type="EMBL" id="STX64166.1"/>
    </source>
</evidence>
<accession>A0A378K0I7</accession>
<name>A0A378K0I7_9GAMM</name>
<gene>
    <name evidence="1" type="ORF">NCTC12239_03127</name>
</gene>
<sequence length="42" mass="4869">MKATYNRVFQDCWTDGLTVFYTPPQPGFDKTKIPAALYPVMR</sequence>
<dbReference type="EMBL" id="UGOG01000001">
    <property type="protein sequence ID" value="STX64166.1"/>
    <property type="molecule type" value="Genomic_DNA"/>
</dbReference>
<evidence type="ECO:0000313" key="2">
    <source>
        <dbReference type="Proteomes" id="UP000254040"/>
    </source>
</evidence>
<dbReference type="AlphaFoldDB" id="A0A378K0I7"/>
<dbReference type="Proteomes" id="UP000254040">
    <property type="component" value="Unassembled WGS sequence"/>
</dbReference>